<dbReference type="Proteomes" id="UP001153365">
    <property type="component" value="Unassembled WGS sequence"/>
</dbReference>
<keyword evidence="3" id="KW-1185">Reference proteome</keyword>
<evidence type="ECO:0000313" key="3">
    <source>
        <dbReference type="Proteomes" id="UP001153365"/>
    </source>
</evidence>
<keyword evidence="1" id="KW-0732">Signal</keyword>
<dbReference type="EMBL" id="CALTRL010006405">
    <property type="protein sequence ID" value="CAH7690813.1"/>
    <property type="molecule type" value="Genomic_DNA"/>
</dbReference>
<accession>A0AAV0BVK4</accession>
<dbReference type="AlphaFoldDB" id="A0AAV0BVK4"/>
<proteinExistence type="predicted"/>
<evidence type="ECO:0000313" key="2">
    <source>
        <dbReference type="EMBL" id="CAH7690813.1"/>
    </source>
</evidence>
<sequence>MAIVSFAIIFYLTHLTKYSQGTRNSIDLLDKAPTHFQTEFGSAVTSLDPLILSGTPDKNWLSLGLSAAGDQTKTETVQKSTENIYLSSNEKGERSYLGEDLKHRQQLNDPRTFRHSNKKSRATEISAKSLARWPIRSDGNELSPIGTDPGIIGQSAQTKISGSMFPGEYFGLCDFSEPSKTEAEPATYQISQSGTMNFFPKLTTHWGLKNGEIHPGFQIYDPKTYHLRNNIRNEIDVSFHPSAPKDKNHGRTEDTTIMPLDQMYGENSQEVKNSPDLRSKFQPRLKEVNLDLSLAPSMHKPNPLYLLGDTGQVMNDEVGGSIKSFENNQRKGKRKVNVADAELTNENSRCKTEKKKSYDTKLSESDFGFNGDKEVVTMSHTIMTFEDALMELLDPAKLLIQSDLFEKYIIRAEKLKEDIMKTSITNVLNSIIKRYSKYEREYFYITDSEVRDFLKVQKFQGFKLTPHTNDKINSQNFERMFFTEIRTVIEALNFENLVKSFIKVHGVNFFSISVGDPLSNFHFRRNSYIKKLFLVYSILINKIFCGESTDESFVNKQKSSIEFYGSVFRNIKPDKDGNYHIGTDAFQNIDEALRIKVGLDKKILSFNKSAVNIKQNQERIQYRMAWILIELWLAFYRPDLFDKLSHGTIIRDSFKPFLNTLIKINWQIFK</sequence>
<organism evidence="2 3">
    <name type="scientific">Phakopsora pachyrhizi</name>
    <name type="common">Asian soybean rust disease fungus</name>
    <dbReference type="NCBI Taxonomy" id="170000"/>
    <lineage>
        <taxon>Eukaryota</taxon>
        <taxon>Fungi</taxon>
        <taxon>Dikarya</taxon>
        <taxon>Basidiomycota</taxon>
        <taxon>Pucciniomycotina</taxon>
        <taxon>Pucciniomycetes</taxon>
        <taxon>Pucciniales</taxon>
        <taxon>Phakopsoraceae</taxon>
        <taxon>Phakopsora</taxon>
    </lineage>
</organism>
<name>A0AAV0BVK4_PHAPC</name>
<feature type="chain" id="PRO_5043415239" evidence="1">
    <location>
        <begin position="22"/>
        <end position="670"/>
    </location>
</feature>
<protein>
    <submittedName>
        <fullName evidence="2">Expressed protein</fullName>
    </submittedName>
</protein>
<evidence type="ECO:0000256" key="1">
    <source>
        <dbReference type="SAM" id="SignalP"/>
    </source>
</evidence>
<feature type="signal peptide" evidence="1">
    <location>
        <begin position="1"/>
        <end position="21"/>
    </location>
</feature>
<reference evidence="2" key="1">
    <citation type="submission" date="2022-06" db="EMBL/GenBank/DDBJ databases">
        <authorList>
            <consortium name="SYNGENTA / RWTH Aachen University"/>
        </authorList>
    </citation>
    <scope>NUCLEOTIDE SEQUENCE</scope>
</reference>
<comment type="caution">
    <text evidence="2">The sequence shown here is derived from an EMBL/GenBank/DDBJ whole genome shotgun (WGS) entry which is preliminary data.</text>
</comment>
<gene>
    <name evidence="2" type="ORF">PPACK8108_LOCUS26269</name>
</gene>